<dbReference type="InterPro" id="IPR014001">
    <property type="entry name" value="Helicase_ATP-bd"/>
</dbReference>
<dbReference type="InterPro" id="IPR012562">
    <property type="entry name" value="GUCT"/>
</dbReference>
<dbReference type="InterPro" id="IPR059027">
    <property type="entry name" value="DD_DDX21-DDX50"/>
</dbReference>
<comment type="caution">
    <text evidence="11">The sequence shown here is derived from an EMBL/GenBank/DDBJ whole genome shotgun (WGS) entry which is preliminary data.</text>
</comment>
<dbReference type="InterPro" id="IPR011545">
    <property type="entry name" value="DEAD/DEAH_box_helicase_dom"/>
</dbReference>
<dbReference type="Gene3D" id="3.40.50.300">
    <property type="entry name" value="P-loop containing nucleotide triphosphate hydrolases"/>
    <property type="match status" value="2"/>
</dbReference>
<dbReference type="CDD" id="cd00268">
    <property type="entry name" value="DEADc"/>
    <property type="match status" value="1"/>
</dbReference>
<dbReference type="InterPro" id="IPR027417">
    <property type="entry name" value="P-loop_NTPase"/>
</dbReference>
<dbReference type="Pfam" id="PF00271">
    <property type="entry name" value="Helicase_C"/>
    <property type="match status" value="1"/>
</dbReference>
<dbReference type="InterPro" id="IPR044742">
    <property type="entry name" value="DEAD/DEAH_RhlB"/>
</dbReference>
<evidence type="ECO:0000256" key="2">
    <source>
        <dbReference type="ARBA" id="ARBA00012552"/>
    </source>
</evidence>
<keyword evidence="12" id="KW-1185">Reference proteome</keyword>
<dbReference type="GO" id="GO:0005524">
    <property type="term" value="F:ATP binding"/>
    <property type="evidence" value="ECO:0007669"/>
    <property type="project" value="UniProtKB-KW"/>
</dbReference>
<feature type="region of interest" description="Disordered" evidence="8">
    <location>
        <begin position="676"/>
        <end position="797"/>
    </location>
</feature>
<feature type="region of interest" description="Disordered" evidence="8">
    <location>
        <begin position="78"/>
        <end position="99"/>
    </location>
</feature>
<evidence type="ECO:0000256" key="8">
    <source>
        <dbReference type="SAM" id="MobiDB-lite"/>
    </source>
</evidence>
<evidence type="ECO:0000256" key="5">
    <source>
        <dbReference type="ARBA" id="ARBA00022806"/>
    </source>
</evidence>
<comment type="similarity">
    <text evidence="1">Belongs to the DEAD box helicase family. DDX21/DDX50 subfamily.</text>
</comment>
<dbReference type="GO" id="GO:0005829">
    <property type="term" value="C:cytosol"/>
    <property type="evidence" value="ECO:0007669"/>
    <property type="project" value="TreeGrafter"/>
</dbReference>
<accession>A0A8S1IWV9</accession>
<dbReference type="GO" id="GO:0003724">
    <property type="term" value="F:RNA helicase activity"/>
    <property type="evidence" value="ECO:0007669"/>
    <property type="project" value="UniProtKB-EC"/>
</dbReference>
<evidence type="ECO:0000256" key="4">
    <source>
        <dbReference type="ARBA" id="ARBA00022801"/>
    </source>
</evidence>
<organism evidence="11 12">
    <name type="scientific">Ostreobium quekettii</name>
    <dbReference type="NCBI Taxonomy" id="121088"/>
    <lineage>
        <taxon>Eukaryota</taxon>
        <taxon>Viridiplantae</taxon>
        <taxon>Chlorophyta</taxon>
        <taxon>core chlorophytes</taxon>
        <taxon>Ulvophyceae</taxon>
        <taxon>TCBD clade</taxon>
        <taxon>Bryopsidales</taxon>
        <taxon>Ostreobineae</taxon>
        <taxon>Ostreobiaceae</taxon>
        <taxon>Ostreobium</taxon>
    </lineage>
</organism>
<reference evidence="11" key="1">
    <citation type="submission" date="2020-12" db="EMBL/GenBank/DDBJ databases">
        <authorList>
            <person name="Iha C."/>
        </authorList>
    </citation>
    <scope>NUCLEOTIDE SEQUENCE</scope>
</reference>
<evidence type="ECO:0000256" key="1">
    <source>
        <dbReference type="ARBA" id="ARBA00006517"/>
    </source>
</evidence>
<sequence>MARSGRALCLANVPSAIGLGESGPGVSRVFARSLTAGSSIGVHRLRHLWSPHAVGRAMGGNKPASLFAIAPIHSALAPAVEESDEDEAETSKEAEEPVLQRSLQEVIQQQTASLQLNGQPEQQVISVQADAVDESLAIENLHLSPVTVKALEKKGIVALFPIQKHVFDPASQGRDLICRAKTGSGKTLAFALPVIENILKEHKENRPIRGRAPRALVMAPTRELANQVAREFASVAPDLSLGSFYGGVSIAGQRRLLADGVDVAVGTPGRLMDLIEQRVLDLSMVRYAILDESDQMLDMGFEEDMEKILQHAPQERQTMLFSATMPGWVKKVSKKYLKDHVLVDLVGDHATGRIAESIKSLGILSDRQYKRNILIDLLVVHGGGERTIVFTQTKREADYVASFVASTIPCEALHGDIPQQQRELALERFRKGKFSVLVATDVAARGLDIPNVDLVVHYDIPQDSEAFLHRSGRTGRAGKSGVTIVMFTKSEGRNVQRVMRDTHTQLGLIGPPAPREVMQASTKSVLTRMGAVEPEVVKFFGPAAEKLLSSGDAQQVLAAALASMSGFDRVPKPRSLLTQQEGWVTLRMLAKHGRIQSTGSVMKIVGDLVGEHAFGKVGRIEMIVDHETHKEGALVDLPVDFAIVFLQTAAQNPESKACKGLVFDRPKHLPMSACMSSYEDSYGRGGRRQGRSRGGRSGSYSDWNGSGGFRGRRDDSSRYGDSGGYVGGRSRGESSRWGGSWDRGESSGRGGMRSGRSDSFQSGSRREGGWEGRSSDRSGSRREARGGSRRQSSGMWD</sequence>
<feature type="domain" description="Helicase ATP-binding" evidence="9">
    <location>
        <begin position="167"/>
        <end position="343"/>
    </location>
</feature>
<dbReference type="EMBL" id="CAJHUC010000839">
    <property type="protein sequence ID" value="CAD7698497.1"/>
    <property type="molecule type" value="Genomic_DNA"/>
</dbReference>
<evidence type="ECO:0000259" key="9">
    <source>
        <dbReference type="PROSITE" id="PS51192"/>
    </source>
</evidence>
<dbReference type="OrthoDB" id="4255at2759"/>
<evidence type="ECO:0000313" key="12">
    <source>
        <dbReference type="Proteomes" id="UP000708148"/>
    </source>
</evidence>
<proteinExistence type="inferred from homology"/>
<evidence type="ECO:0000256" key="6">
    <source>
        <dbReference type="ARBA" id="ARBA00022840"/>
    </source>
</evidence>
<dbReference type="InterPro" id="IPR050079">
    <property type="entry name" value="DEAD_box_RNA_helicase"/>
</dbReference>
<keyword evidence="3" id="KW-0547">Nucleotide-binding</keyword>
<dbReference type="GO" id="GO:0003723">
    <property type="term" value="F:RNA binding"/>
    <property type="evidence" value="ECO:0007669"/>
    <property type="project" value="UniProtKB-KW"/>
</dbReference>
<feature type="compositionally biased region" description="Basic residues" evidence="8">
    <location>
        <begin position="685"/>
        <end position="694"/>
    </location>
</feature>
<protein>
    <recommendedName>
        <fullName evidence="2">RNA helicase</fullName>
        <ecNumber evidence="2">3.6.4.13</ecNumber>
    </recommendedName>
</protein>
<evidence type="ECO:0000259" key="10">
    <source>
        <dbReference type="PROSITE" id="PS51194"/>
    </source>
</evidence>
<dbReference type="PROSITE" id="PS51194">
    <property type="entry name" value="HELICASE_CTER"/>
    <property type="match status" value="1"/>
</dbReference>
<evidence type="ECO:0000256" key="7">
    <source>
        <dbReference type="ARBA" id="ARBA00022884"/>
    </source>
</evidence>
<dbReference type="SUPFAM" id="SSF52540">
    <property type="entry name" value="P-loop containing nucleoside triphosphate hydrolases"/>
    <property type="match status" value="1"/>
</dbReference>
<dbReference type="Pfam" id="PF00270">
    <property type="entry name" value="DEAD"/>
    <property type="match status" value="1"/>
</dbReference>
<dbReference type="PANTHER" id="PTHR47959">
    <property type="entry name" value="ATP-DEPENDENT RNA HELICASE RHLE-RELATED"/>
    <property type="match status" value="1"/>
</dbReference>
<dbReference type="PROSITE" id="PS51192">
    <property type="entry name" value="HELICASE_ATP_BIND_1"/>
    <property type="match status" value="1"/>
</dbReference>
<evidence type="ECO:0000313" key="11">
    <source>
        <dbReference type="EMBL" id="CAD7698497.1"/>
    </source>
</evidence>
<dbReference type="Proteomes" id="UP000708148">
    <property type="component" value="Unassembled WGS sequence"/>
</dbReference>
<dbReference type="Pfam" id="PF26142">
    <property type="entry name" value="DD_DDX21-DDX50"/>
    <property type="match status" value="1"/>
</dbReference>
<gene>
    <name evidence="11" type="ORF">OSTQU699_LOCUS3858</name>
</gene>
<dbReference type="SMART" id="SM00487">
    <property type="entry name" value="DEXDc"/>
    <property type="match status" value="1"/>
</dbReference>
<dbReference type="GO" id="GO:0016787">
    <property type="term" value="F:hydrolase activity"/>
    <property type="evidence" value="ECO:0007669"/>
    <property type="project" value="UniProtKB-KW"/>
</dbReference>
<keyword evidence="6" id="KW-0067">ATP-binding</keyword>
<dbReference type="Pfam" id="PF08152">
    <property type="entry name" value="GUCT"/>
    <property type="match status" value="1"/>
</dbReference>
<evidence type="ECO:0000256" key="3">
    <source>
        <dbReference type="ARBA" id="ARBA00022741"/>
    </source>
</evidence>
<keyword evidence="7" id="KW-0694">RNA-binding</keyword>
<dbReference type="CDD" id="cd18787">
    <property type="entry name" value="SF2_C_DEAD"/>
    <property type="match status" value="1"/>
</dbReference>
<dbReference type="SMART" id="SM00490">
    <property type="entry name" value="HELICc"/>
    <property type="match status" value="1"/>
</dbReference>
<keyword evidence="4" id="KW-0378">Hydrolase</keyword>
<feature type="domain" description="Helicase C-terminal" evidence="10">
    <location>
        <begin position="373"/>
        <end position="518"/>
    </location>
</feature>
<keyword evidence="5" id="KW-0347">Helicase</keyword>
<dbReference type="EC" id="3.6.4.13" evidence="2"/>
<name>A0A8S1IWV9_9CHLO</name>
<feature type="compositionally biased region" description="Basic and acidic residues" evidence="8">
    <location>
        <begin position="764"/>
        <end position="786"/>
    </location>
</feature>
<dbReference type="PANTHER" id="PTHR47959:SF1">
    <property type="entry name" value="ATP-DEPENDENT RNA HELICASE DBPA"/>
    <property type="match status" value="1"/>
</dbReference>
<dbReference type="InterPro" id="IPR001650">
    <property type="entry name" value="Helicase_C-like"/>
</dbReference>
<dbReference type="AlphaFoldDB" id="A0A8S1IWV9"/>